<protein>
    <submittedName>
        <fullName evidence="1">Uncharacterized protein</fullName>
    </submittedName>
</protein>
<keyword evidence="2" id="KW-1185">Reference proteome</keyword>
<sequence>MRSKPLLSKAAQLKTRKAVHTLPMRIADLDGCELVSHCDRCGRHLRLYPGHADFDSRTRLVSLLDRLACSAQRNGRACGGLPRRLMLVRDERRWLLDAAGEWVEDQSLFWEPGDFEARAERSRQAAF</sequence>
<dbReference type="Proteomes" id="UP001230156">
    <property type="component" value="Unassembled WGS sequence"/>
</dbReference>
<comment type="caution">
    <text evidence="1">The sequence shown here is derived from an EMBL/GenBank/DDBJ whole genome shotgun (WGS) entry which is preliminary data.</text>
</comment>
<dbReference type="RefSeq" id="WP_379954015.1">
    <property type="nucleotide sequence ID" value="NZ_JAUYVI010000001.1"/>
</dbReference>
<evidence type="ECO:0000313" key="1">
    <source>
        <dbReference type="EMBL" id="MDQ7246624.1"/>
    </source>
</evidence>
<evidence type="ECO:0000313" key="2">
    <source>
        <dbReference type="Proteomes" id="UP001230156"/>
    </source>
</evidence>
<proteinExistence type="predicted"/>
<reference evidence="2" key="1">
    <citation type="submission" date="2023-08" db="EMBL/GenBank/DDBJ databases">
        <title>Rhodospirillaceae gen. nov., a novel taxon isolated from the Yangtze River Yuezi River estuary sludge.</title>
        <authorList>
            <person name="Ruan L."/>
        </authorList>
    </citation>
    <scope>NUCLEOTIDE SEQUENCE [LARGE SCALE GENOMIC DNA]</scope>
    <source>
        <strain evidence="2">R-7</strain>
    </source>
</reference>
<organism evidence="1 2">
    <name type="scientific">Dongia sedimenti</name>
    <dbReference type="NCBI Taxonomy" id="3064282"/>
    <lineage>
        <taxon>Bacteria</taxon>
        <taxon>Pseudomonadati</taxon>
        <taxon>Pseudomonadota</taxon>
        <taxon>Alphaproteobacteria</taxon>
        <taxon>Rhodospirillales</taxon>
        <taxon>Dongiaceae</taxon>
        <taxon>Dongia</taxon>
    </lineage>
</organism>
<dbReference type="EMBL" id="JAUYVI010000001">
    <property type="protein sequence ID" value="MDQ7246624.1"/>
    <property type="molecule type" value="Genomic_DNA"/>
</dbReference>
<gene>
    <name evidence="1" type="ORF">Q8A70_03060</name>
</gene>
<name>A0ABU0YFX0_9PROT</name>
<accession>A0ABU0YFX0</accession>